<feature type="region of interest" description="Disordered" evidence="1">
    <location>
        <begin position="1"/>
        <end position="54"/>
    </location>
</feature>
<protein>
    <submittedName>
        <fullName evidence="2">Uncharacterized protein</fullName>
    </submittedName>
</protein>
<keyword evidence="3" id="KW-1185">Reference proteome</keyword>
<feature type="compositionally biased region" description="Basic and acidic residues" evidence="1">
    <location>
        <begin position="9"/>
        <end position="35"/>
    </location>
</feature>
<evidence type="ECO:0000256" key="1">
    <source>
        <dbReference type="SAM" id="MobiDB-lite"/>
    </source>
</evidence>
<gene>
    <name evidence="2" type="ORF">KOR34_12460</name>
</gene>
<accession>A0A5C5VDU5</accession>
<dbReference type="AlphaFoldDB" id="A0A5C5VDU5"/>
<organism evidence="2 3">
    <name type="scientific">Posidoniimonas corsicana</name>
    <dbReference type="NCBI Taxonomy" id="1938618"/>
    <lineage>
        <taxon>Bacteria</taxon>
        <taxon>Pseudomonadati</taxon>
        <taxon>Planctomycetota</taxon>
        <taxon>Planctomycetia</taxon>
        <taxon>Pirellulales</taxon>
        <taxon>Lacipirellulaceae</taxon>
        <taxon>Posidoniimonas</taxon>
    </lineage>
</organism>
<dbReference type="RefSeq" id="WP_197531188.1">
    <property type="nucleotide sequence ID" value="NZ_SIHJ01000001.1"/>
</dbReference>
<sequence>MAKNQNTFEKMRREQEKKRKAKEKRERRDARKESDGENTEPAQVVDRFDLMGDY</sequence>
<reference evidence="2 3" key="1">
    <citation type="submission" date="2019-02" db="EMBL/GenBank/DDBJ databases">
        <title>Deep-cultivation of Planctomycetes and their phenomic and genomic characterization uncovers novel biology.</title>
        <authorList>
            <person name="Wiegand S."/>
            <person name="Jogler M."/>
            <person name="Boedeker C."/>
            <person name="Pinto D."/>
            <person name="Vollmers J."/>
            <person name="Rivas-Marin E."/>
            <person name="Kohn T."/>
            <person name="Peeters S.H."/>
            <person name="Heuer A."/>
            <person name="Rast P."/>
            <person name="Oberbeckmann S."/>
            <person name="Bunk B."/>
            <person name="Jeske O."/>
            <person name="Meyerdierks A."/>
            <person name="Storesund J.E."/>
            <person name="Kallscheuer N."/>
            <person name="Luecker S."/>
            <person name="Lage O.M."/>
            <person name="Pohl T."/>
            <person name="Merkel B.J."/>
            <person name="Hornburger P."/>
            <person name="Mueller R.-W."/>
            <person name="Bruemmer F."/>
            <person name="Labrenz M."/>
            <person name="Spormann A.M."/>
            <person name="Op Den Camp H."/>
            <person name="Overmann J."/>
            <person name="Amann R."/>
            <person name="Jetten M.S.M."/>
            <person name="Mascher T."/>
            <person name="Medema M.H."/>
            <person name="Devos D.P."/>
            <person name="Kaster A.-K."/>
            <person name="Ovreas L."/>
            <person name="Rohde M."/>
            <person name="Galperin M.Y."/>
            <person name="Jogler C."/>
        </authorList>
    </citation>
    <scope>NUCLEOTIDE SEQUENCE [LARGE SCALE GENOMIC DNA]</scope>
    <source>
        <strain evidence="2 3">KOR34</strain>
    </source>
</reference>
<dbReference type="Proteomes" id="UP000316714">
    <property type="component" value="Unassembled WGS sequence"/>
</dbReference>
<proteinExistence type="predicted"/>
<comment type="caution">
    <text evidence="2">The sequence shown here is derived from an EMBL/GenBank/DDBJ whole genome shotgun (WGS) entry which is preliminary data.</text>
</comment>
<evidence type="ECO:0000313" key="2">
    <source>
        <dbReference type="EMBL" id="TWT36341.1"/>
    </source>
</evidence>
<evidence type="ECO:0000313" key="3">
    <source>
        <dbReference type="Proteomes" id="UP000316714"/>
    </source>
</evidence>
<name>A0A5C5VDU5_9BACT</name>
<dbReference type="EMBL" id="SIHJ01000001">
    <property type="protein sequence ID" value="TWT36341.1"/>
    <property type="molecule type" value="Genomic_DNA"/>
</dbReference>